<evidence type="ECO:0000313" key="2">
    <source>
        <dbReference type="EMBL" id="CAK7355895.1"/>
    </source>
</evidence>
<feature type="region of interest" description="Disordered" evidence="1">
    <location>
        <begin position="1"/>
        <end position="34"/>
    </location>
</feature>
<comment type="caution">
    <text evidence="2">The sequence shown here is derived from an EMBL/GenBank/DDBJ whole genome shotgun (WGS) entry which is preliminary data.</text>
</comment>
<keyword evidence="3" id="KW-1185">Reference proteome</keyword>
<proteinExistence type="predicted"/>
<dbReference type="EMBL" id="CAWUPB010001197">
    <property type="protein sequence ID" value="CAK7355895.1"/>
    <property type="molecule type" value="Genomic_DNA"/>
</dbReference>
<dbReference type="AlphaFoldDB" id="A0AAV1SPH0"/>
<name>A0AAV1SPH0_9ROSI</name>
<sequence length="224" mass="26059">MPPRTKPPIKRRPASQSGKGKEATPPTPPPDLANQFGVPFSIYSKKKDSMVNLSKKVGWENFITCDLATCEELTWEFYTTLCYDIKNLTSLRFRAMGMGYIVTTLATHFCINVYGSTPFVKEFFQEDQLRRAKILYVGAFGLRDHLYSYLFRELKWYPTLIFNELRTPSNDVENDPEVEGWRIVLTKMEETNAIYDTRMIAMKTQIQNLAKFQRYHNKKNAQVL</sequence>
<dbReference type="Proteomes" id="UP001314170">
    <property type="component" value="Unassembled WGS sequence"/>
</dbReference>
<accession>A0AAV1SPH0</accession>
<organism evidence="2 3">
    <name type="scientific">Dovyalis caffra</name>
    <dbReference type="NCBI Taxonomy" id="77055"/>
    <lineage>
        <taxon>Eukaryota</taxon>
        <taxon>Viridiplantae</taxon>
        <taxon>Streptophyta</taxon>
        <taxon>Embryophyta</taxon>
        <taxon>Tracheophyta</taxon>
        <taxon>Spermatophyta</taxon>
        <taxon>Magnoliopsida</taxon>
        <taxon>eudicotyledons</taxon>
        <taxon>Gunneridae</taxon>
        <taxon>Pentapetalae</taxon>
        <taxon>rosids</taxon>
        <taxon>fabids</taxon>
        <taxon>Malpighiales</taxon>
        <taxon>Salicaceae</taxon>
        <taxon>Flacourtieae</taxon>
        <taxon>Dovyalis</taxon>
    </lineage>
</organism>
<evidence type="ECO:0000256" key="1">
    <source>
        <dbReference type="SAM" id="MobiDB-lite"/>
    </source>
</evidence>
<protein>
    <submittedName>
        <fullName evidence="2">Uncharacterized protein</fullName>
    </submittedName>
</protein>
<gene>
    <name evidence="2" type="ORF">DCAF_LOCUS26158</name>
</gene>
<reference evidence="2 3" key="1">
    <citation type="submission" date="2024-01" db="EMBL/GenBank/DDBJ databases">
        <authorList>
            <person name="Waweru B."/>
        </authorList>
    </citation>
    <scope>NUCLEOTIDE SEQUENCE [LARGE SCALE GENOMIC DNA]</scope>
</reference>
<evidence type="ECO:0000313" key="3">
    <source>
        <dbReference type="Proteomes" id="UP001314170"/>
    </source>
</evidence>